<dbReference type="EC" id="2.4.2.21" evidence="3"/>
<comment type="similarity">
    <text evidence="2">Belongs to the CobT family.</text>
</comment>
<dbReference type="AlphaFoldDB" id="A0A8J6C3A9"/>
<evidence type="ECO:0000256" key="8">
    <source>
        <dbReference type="ARBA" id="ARBA00030686"/>
    </source>
</evidence>
<keyword evidence="6" id="KW-0328">Glycosyltransferase</keyword>
<proteinExistence type="inferred from homology"/>
<evidence type="ECO:0000256" key="2">
    <source>
        <dbReference type="ARBA" id="ARBA00007110"/>
    </source>
</evidence>
<feature type="compositionally biased region" description="Basic and acidic residues" evidence="10">
    <location>
        <begin position="145"/>
        <end position="168"/>
    </location>
</feature>
<keyword evidence="12" id="KW-1185">Reference proteome</keyword>
<evidence type="ECO:0000256" key="7">
    <source>
        <dbReference type="ARBA" id="ARBA00022679"/>
    </source>
</evidence>
<dbReference type="PANTHER" id="PTHR43463">
    <property type="entry name" value="NICOTINATE-NUCLEOTIDE--DIMETHYLBENZIMIDAZOLE PHOSPHORIBOSYLTRANSFERASE"/>
    <property type="match status" value="1"/>
</dbReference>
<accession>A0A8J6C3A9</accession>
<evidence type="ECO:0000256" key="5">
    <source>
        <dbReference type="ARBA" id="ARBA00022573"/>
    </source>
</evidence>
<dbReference type="InterPro" id="IPR003200">
    <property type="entry name" value="Nict_dMeBzImd_PRibTrfase"/>
</dbReference>
<dbReference type="InterPro" id="IPR023195">
    <property type="entry name" value="Nict_dMeBzImd_PRibTrfase_N"/>
</dbReference>
<reference evidence="11" key="1">
    <citation type="submission" date="2021-05" db="EMBL/GenBank/DDBJ databases">
        <title>The genome of the haptophyte Pavlova lutheri (Diacronema luteri, Pavlovales) - a model for lipid biosynthesis in eukaryotic algae.</title>
        <authorList>
            <person name="Hulatt C.J."/>
            <person name="Posewitz M.C."/>
        </authorList>
    </citation>
    <scope>NUCLEOTIDE SEQUENCE</scope>
    <source>
        <strain evidence="11">NIVA-4/92</strain>
    </source>
</reference>
<dbReference type="Pfam" id="PF02277">
    <property type="entry name" value="DBI_PRT"/>
    <property type="match status" value="2"/>
</dbReference>
<dbReference type="OrthoDB" id="2157177at2759"/>
<dbReference type="GO" id="GO:0008939">
    <property type="term" value="F:nicotinate-nucleotide-dimethylbenzimidazole phosphoribosyltransferase activity"/>
    <property type="evidence" value="ECO:0007669"/>
    <property type="project" value="UniProtKB-EC"/>
</dbReference>
<evidence type="ECO:0000256" key="4">
    <source>
        <dbReference type="ARBA" id="ARBA00015486"/>
    </source>
</evidence>
<dbReference type="Gene3D" id="1.10.1610.10">
    <property type="match status" value="1"/>
</dbReference>
<dbReference type="EMBL" id="JAGTXO010000031">
    <property type="protein sequence ID" value="KAG8460597.1"/>
    <property type="molecule type" value="Genomic_DNA"/>
</dbReference>
<evidence type="ECO:0000256" key="3">
    <source>
        <dbReference type="ARBA" id="ARBA00011991"/>
    </source>
</evidence>
<feature type="region of interest" description="Disordered" evidence="10">
    <location>
        <begin position="141"/>
        <end position="169"/>
    </location>
</feature>
<dbReference type="SUPFAM" id="SSF52733">
    <property type="entry name" value="Nicotinate mononucleotide:5,6-dimethylbenzimidazole phosphoribosyltransferase (CobT)"/>
    <property type="match status" value="2"/>
</dbReference>
<evidence type="ECO:0000256" key="1">
    <source>
        <dbReference type="ARBA" id="ARBA00005049"/>
    </source>
</evidence>
<dbReference type="Proteomes" id="UP000751190">
    <property type="component" value="Unassembled WGS sequence"/>
</dbReference>
<dbReference type="PANTHER" id="PTHR43463:SF1">
    <property type="entry name" value="NICOTINATE-NUCLEOTIDE--DIMETHYLBENZIMIDAZOLE PHOSPHORIBOSYLTRANSFERASE"/>
    <property type="match status" value="1"/>
</dbReference>
<comment type="catalytic activity">
    <reaction evidence="9">
        <text>5,6-dimethylbenzimidazole + nicotinate beta-D-ribonucleotide = alpha-ribazole 5'-phosphate + nicotinate + H(+)</text>
        <dbReference type="Rhea" id="RHEA:11196"/>
        <dbReference type="ChEBI" id="CHEBI:15378"/>
        <dbReference type="ChEBI" id="CHEBI:15890"/>
        <dbReference type="ChEBI" id="CHEBI:32544"/>
        <dbReference type="ChEBI" id="CHEBI:57502"/>
        <dbReference type="ChEBI" id="CHEBI:57918"/>
        <dbReference type="EC" id="2.4.2.21"/>
    </reaction>
</comment>
<dbReference type="InterPro" id="IPR036087">
    <property type="entry name" value="Nict_dMeBzImd_PRibTrfase_sf"/>
</dbReference>
<gene>
    <name evidence="11" type="ORF">KFE25_011372</name>
</gene>
<dbReference type="UniPathway" id="UPA00061">
    <property type="reaction ID" value="UER00516"/>
</dbReference>
<evidence type="ECO:0000256" key="9">
    <source>
        <dbReference type="ARBA" id="ARBA00047340"/>
    </source>
</evidence>
<dbReference type="CDD" id="cd02439">
    <property type="entry name" value="DMB-PRT_CobT"/>
    <property type="match status" value="1"/>
</dbReference>
<organism evidence="11 12">
    <name type="scientific">Diacronema lutheri</name>
    <name type="common">Unicellular marine alga</name>
    <name type="synonym">Monochrysis lutheri</name>
    <dbReference type="NCBI Taxonomy" id="2081491"/>
    <lineage>
        <taxon>Eukaryota</taxon>
        <taxon>Haptista</taxon>
        <taxon>Haptophyta</taxon>
        <taxon>Pavlovophyceae</taxon>
        <taxon>Pavlovales</taxon>
        <taxon>Pavlovaceae</taxon>
        <taxon>Diacronema</taxon>
    </lineage>
</organism>
<comment type="caution">
    <text evidence="11">The sequence shown here is derived from an EMBL/GenBank/DDBJ whole genome shotgun (WGS) entry which is preliminary data.</text>
</comment>
<keyword evidence="7" id="KW-0808">Transferase</keyword>
<name>A0A8J6C3A9_DIALT</name>
<evidence type="ECO:0000256" key="10">
    <source>
        <dbReference type="SAM" id="MobiDB-lite"/>
    </source>
</evidence>
<keyword evidence="5" id="KW-0169">Cobalamin biosynthesis</keyword>
<protein>
    <recommendedName>
        <fullName evidence="4">Nicotinate-nucleotide--dimethylbenzimidazole phosphoribosyltransferase</fullName>
        <ecNumber evidence="3">2.4.2.21</ecNumber>
    </recommendedName>
    <alternativeName>
        <fullName evidence="8">N(1)-alpha-phosphoribosyltransferase</fullName>
    </alternativeName>
</protein>
<evidence type="ECO:0000256" key="6">
    <source>
        <dbReference type="ARBA" id="ARBA00022676"/>
    </source>
</evidence>
<dbReference type="OMA" id="AWMRKCA"/>
<feature type="region of interest" description="Disordered" evidence="10">
    <location>
        <begin position="245"/>
        <end position="265"/>
    </location>
</feature>
<evidence type="ECO:0000313" key="11">
    <source>
        <dbReference type="EMBL" id="KAG8460597.1"/>
    </source>
</evidence>
<dbReference type="Gene3D" id="3.40.50.10210">
    <property type="match status" value="1"/>
</dbReference>
<sequence length="473" mass="47443">MGAALGIMERDEHERALEAARARLRALAKPVGSLGALEDWAARLAALQRPYWPAADRPAASVRAPALLVFAADHGCVLAHPSLSAFPRAVTLAIFRTIAAGGAASAVLAKANGASLELIDVGVDGDTSTAGRADAAYGDVAGGARARDDKRSPSEERGVGSEAERRPLPTEWVSHAAPHVRVLVRKVAPYGTANSGTAPAMSRAQCAAAMAEGAAAVRRIVARALPADDNDVGLSAAATETGAASAAAAAEGEREAGRDRARAARARRQERGANVVCLGELGIGNTTAAAALLVALARPLPADTTRAPAPRQPLRAVDAVGVGTGLDEAARLAKAAFVERALARHAQLIAAEGALGALRALGGLELAAMAGAVIEAARLRVAVVIDGFIAGAAALAAIRLAPSAAAALFISHRSAERGASALAAQLQAAGCGPAALDLGMRLGEGTGSLVALGVLRSAAAVLEMATLQEATAL</sequence>
<feature type="compositionally biased region" description="Basic and acidic residues" evidence="10">
    <location>
        <begin position="251"/>
        <end position="265"/>
    </location>
</feature>
<evidence type="ECO:0000313" key="12">
    <source>
        <dbReference type="Proteomes" id="UP000751190"/>
    </source>
</evidence>
<comment type="pathway">
    <text evidence="1">Nucleoside biosynthesis; alpha-ribazole biosynthesis; alpha-ribazole from 5,6-dimethylbenzimidazole: step 1/2.</text>
</comment>